<feature type="domain" description="S-locus glycoprotein" evidence="4">
    <location>
        <begin position="1"/>
        <end position="61"/>
    </location>
</feature>
<dbReference type="Pfam" id="PF00954">
    <property type="entry name" value="S_locus_glycop"/>
    <property type="match status" value="1"/>
</dbReference>
<evidence type="ECO:0000256" key="3">
    <source>
        <dbReference type="SAM" id="MobiDB-lite"/>
    </source>
</evidence>
<keyword evidence="2" id="KW-1015">Disulfide bond</keyword>
<organism evidence="5 6">
    <name type="scientific">Dipteronia dyeriana</name>
    <dbReference type="NCBI Taxonomy" id="168575"/>
    <lineage>
        <taxon>Eukaryota</taxon>
        <taxon>Viridiplantae</taxon>
        <taxon>Streptophyta</taxon>
        <taxon>Embryophyta</taxon>
        <taxon>Tracheophyta</taxon>
        <taxon>Spermatophyta</taxon>
        <taxon>Magnoliopsida</taxon>
        <taxon>eudicotyledons</taxon>
        <taxon>Gunneridae</taxon>
        <taxon>Pentapetalae</taxon>
        <taxon>rosids</taxon>
        <taxon>malvids</taxon>
        <taxon>Sapindales</taxon>
        <taxon>Sapindaceae</taxon>
        <taxon>Hippocastanoideae</taxon>
        <taxon>Acereae</taxon>
        <taxon>Dipteronia</taxon>
    </lineage>
</organism>
<dbReference type="AlphaFoldDB" id="A0AAD9X1R8"/>
<dbReference type="PANTHER" id="PTHR32444:SF247">
    <property type="entry name" value="OS01G0958200 PROTEIN"/>
    <property type="match status" value="1"/>
</dbReference>
<evidence type="ECO:0000313" key="6">
    <source>
        <dbReference type="Proteomes" id="UP001280121"/>
    </source>
</evidence>
<evidence type="ECO:0000256" key="1">
    <source>
        <dbReference type="ARBA" id="ARBA00022729"/>
    </source>
</evidence>
<dbReference type="EMBL" id="JANJYI010000005">
    <property type="protein sequence ID" value="KAK2650943.1"/>
    <property type="molecule type" value="Genomic_DNA"/>
</dbReference>
<evidence type="ECO:0000256" key="2">
    <source>
        <dbReference type="ARBA" id="ARBA00023157"/>
    </source>
</evidence>
<name>A0AAD9X1R8_9ROSI</name>
<proteinExistence type="predicted"/>
<dbReference type="PANTHER" id="PTHR32444">
    <property type="entry name" value="BULB-TYPE LECTIN DOMAIN-CONTAINING PROTEIN"/>
    <property type="match status" value="1"/>
</dbReference>
<accession>A0AAD9X1R8</accession>
<dbReference type="InterPro" id="IPR000858">
    <property type="entry name" value="S_locus_glycoprot_dom"/>
</dbReference>
<dbReference type="Proteomes" id="UP001280121">
    <property type="component" value="Unassembled WGS sequence"/>
</dbReference>
<gene>
    <name evidence="5" type="ORF">Ddye_018432</name>
</gene>
<dbReference type="GO" id="GO:0048544">
    <property type="term" value="P:recognition of pollen"/>
    <property type="evidence" value="ECO:0007669"/>
    <property type="project" value="InterPro"/>
</dbReference>
<reference evidence="5" key="1">
    <citation type="journal article" date="2023" name="Plant J.">
        <title>Genome sequences and population genomics provide insights into the demographic history, inbreeding, and mutation load of two 'living fossil' tree species of Dipteronia.</title>
        <authorList>
            <person name="Feng Y."/>
            <person name="Comes H.P."/>
            <person name="Chen J."/>
            <person name="Zhu S."/>
            <person name="Lu R."/>
            <person name="Zhang X."/>
            <person name="Li P."/>
            <person name="Qiu J."/>
            <person name="Olsen K.M."/>
            <person name="Qiu Y."/>
        </authorList>
    </citation>
    <scope>NUCLEOTIDE SEQUENCE</scope>
    <source>
        <strain evidence="5">KIB01</strain>
    </source>
</reference>
<keyword evidence="1" id="KW-0732">Signal</keyword>
<evidence type="ECO:0000259" key="4">
    <source>
        <dbReference type="Pfam" id="PF00954"/>
    </source>
</evidence>
<feature type="region of interest" description="Disordered" evidence="3">
    <location>
        <begin position="131"/>
        <end position="150"/>
    </location>
</feature>
<sequence length="150" mass="17053">MIIDDSGQIKQMFWLDARKAWFQFWSTPRQPCQVYAYCGAFGSCGEQTQPFCGCVSGFKPNSEQNWNLLQDYSGGCVRKTQLKCEKNSLANGKSDRFLADGFYNLENTEGLFYLKMTKTTRIYYCSSLGPKSTGKMGQWSDSGKRTADKF</sequence>
<protein>
    <recommendedName>
        <fullName evidence="4">S-locus glycoprotein domain-containing protein</fullName>
    </recommendedName>
</protein>
<comment type="caution">
    <text evidence="5">The sequence shown here is derived from an EMBL/GenBank/DDBJ whole genome shotgun (WGS) entry which is preliminary data.</text>
</comment>
<keyword evidence="6" id="KW-1185">Reference proteome</keyword>
<evidence type="ECO:0000313" key="5">
    <source>
        <dbReference type="EMBL" id="KAK2650943.1"/>
    </source>
</evidence>